<feature type="transmembrane region" description="Helical" evidence="14">
    <location>
        <begin position="410"/>
        <end position="432"/>
    </location>
</feature>
<evidence type="ECO:0000256" key="10">
    <source>
        <dbReference type="ARBA" id="ARBA00023136"/>
    </source>
</evidence>
<comment type="subcellular location">
    <subcellularLocation>
        <location evidence="1">Cell membrane</location>
        <topology evidence="1">Multi-pass membrane protein</topology>
    </subcellularLocation>
</comment>
<feature type="transmembrane region" description="Helical" evidence="14">
    <location>
        <begin position="559"/>
        <end position="581"/>
    </location>
</feature>
<comment type="similarity">
    <text evidence="2 13">Belongs to the sodium:solute symporter (SSF) (TC 2.A.21) family.</text>
</comment>
<dbReference type="STRING" id="716816.BST96_13840"/>
<dbReference type="Gene3D" id="1.20.1730.10">
    <property type="entry name" value="Sodium/glucose cotransporter"/>
    <property type="match status" value="1"/>
</dbReference>
<evidence type="ECO:0000313" key="15">
    <source>
        <dbReference type="EMBL" id="ARN75100.1"/>
    </source>
</evidence>
<dbReference type="RefSeq" id="WP_085759269.1">
    <property type="nucleotide sequence ID" value="NZ_CP019343.1"/>
</dbReference>
<dbReference type="InterPro" id="IPR001734">
    <property type="entry name" value="Na/solute_symporter"/>
</dbReference>
<sequence>MKLATIDIVIILGFIAATLALGFYLSARASKNMQSYFLAGNDIPWYYLGLSNASGMFDVSGTMIAVAWLFVYGIKSAWIPWLWPVWNQIFMMVFLAVWMRRSNVLTGAEWITFRFGESLGSRLSHIATVIFAVVIVIAFMAYFVEGIGKFSAQFLPWDISFTVAGISISNEDSYALAIIAITTLYTLKGGFYSVVGTEVLQFFIMTIACLIVGYIALFSTTAEQIQAAVPAGWDSLWFGWELGLDWSELMPAADQRIEDDGYGLFGFLFMLMIFKGIFASLAGPVPSYDMQRVLGTRTPSEAAKMFGLTPIVLSFPRYFMIAGITVLALVYMDPAQLQSGDGRLDFEQVLPYAISEYVGPGFRGLLLAGLIAAFMSTFAAFINAGSAYVVNDIYRKYINDQADDKTYLRLSYIVTASIVVIGVSFGLAGGNIQARTDWIVGLLYGSYVASNMLKWIWWRFNGYGFFFGMVSGMVGVAIIPPLLESMGFQLLAIEQFPLLFAFALFGSLAGCLLTPAEPEEVLKKFYRQTRPWGFWKPIADKVLAEEPDFTVNKDFNRDMFNIVVGIIWQMTLVIIPIFLVIRGYTGMMVSIAVFALCTFLLKKYWWDRLED</sequence>
<feature type="transmembrane region" description="Helical" evidence="14">
    <location>
        <begin position="464"/>
        <end position="483"/>
    </location>
</feature>
<evidence type="ECO:0000256" key="6">
    <source>
        <dbReference type="ARBA" id="ARBA00022847"/>
    </source>
</evidence>
<keyword evidence="16" id="KW-1185">Reference proteome</keyword>
<comment type="catalytic activity">
    <reaction evidence="12">
        <text>L-proline(in) + Na(+)(in) = L-proline(out) + Na(+)(out)</text>
        <dbReference type="Rhea" id="RHEA:28967"/>
        <dbReference type="ChEBI" id="CHEBI:29101"/>
        <dbReference type="ChEBI" id="CHEBI:60039"/>
    </reaction>
</comment>
<keyword evidence="5 14" id="KW-0812">Transmembrane</keyword>
<dbReference type="AlphaFoldDB" id="A0A1X9NAM9"/>
<name>A0A1X9NAM9_9GAMM</name>
<keyword evidence="8" id="KW-0915">Sodium</keyword>
<feature type="transmembrane region" description="Helical" evidence="14">
    <location>
        <begin position="45"/>
        <end position="72"/>
    </location>
</feature>
<dbReference type="KEGG" id="osg:BST96_13840"/>
<dbReference type="GO" id="GO:0015824">
    <property type="term" value="P:proline transport"/>
    <property type="evidence" value="ECO:0007669"/>
    <property type="project" value="TreeGrafter"/>
</dbReference>
<evidence type="ECO:0000256" key="9">
    <source>
        <dbReference type="ARBA" id="ARBA00023065"/>
    </source>
</evidence>
<dbReference type="InterPro" id="IPR038377">
    <property type="entry name" value="Na/Glc_symporter_sf"/>
</dbReference>
<gene>
    <name evidence="15" type="ORF">BST96_13840</name>
</gene>
<keyword evidence="6" id="KW-0769">Symport</keyword>
<dbReference type="InterPro" id="IPR050277">
    <property type="entry name" value="Sodium:Solute_Symporter"/>
</dbReference>
<evidence type="ECO:0000256" key="14">
    <source>
        <dbReference type="SAM" id="Phobius"/>
    </source>
</evidence>
<evidence type="ECO:0000256" key="8">
    <source>
        <dbReference type="ARBA" id="ARBA00023053"/>
    </source>
</evidence>
<feature type="transmembrane region" description="Helical" evidence="14">
    <location>
        <begin position="495"/>
        <end position="514"/>
    </location>
</feature>
<feature type="transmembrane region" description="Helical" evidence="14">
    <location>
        <begin position="306"/>
        <end position="332"/>
    </location>
</feature>
<dbReference type="EMBL" id="CP019343">
    <property type="protein sequence ID" value="ARN75100.1"/>
    <property type="molecule type" value="Genomic_DNA"/>
</dbReference>
<feature type="transmembrane region" description="Helical" evidence="14">
    <location>
        <begin position="119"/>
        <end position="144"/>
    </location>
</feature>
<dbReference type="PANTHER" id="PTHR48086:SF3">
    <property type="entry name" value="SODIUM_PROLINE SYMPORTER"/>
    <property type="match status" value="1"/>
</dbReference>
<feature type="transmembrane region" description="Helical" evidence="14">
    <location>
        <begin position="365"/>
        <end position="390"/>
    </location>
</feature>
<keyword evidence="11" id="KW-0739">Sodium transport</keyword>
<evidence type="ECO:0000256" key="11">
    <source>
        <dbReference type="ARBA" id="ARBA00023201"/>
    </source>
</evidence>
<keyword evidence="3" id="KW-0813">Transport</keyword>
<protein>
    <submittedName>
        <fullName evidence="15">Sodium:solute symporter</fullName>
    </submittedName>
</protein>
<reference evidence="15 16" key="1">
    <citation type="submission" date="2016-11" db="EMBL/GenBank/DDBJ databases">
        <title>Trade-off between light-utilization and light-protection in marine flavobacteria.</title>
        <authorList>
            <person name="Kumagai Y."/>
        </authorList>
    </citation>
    <scope>NUCLEOTIDE SEQUENCE [LARGE SCALE GENOMIC DNA]</scope>
    <source>
        <strain evidence="15 16">NBRC 107125</strain>
    </source>
</reference>
<dbReference type="Proteomes" id="UP000193450">
    <property type="component" value="Chromosome"/>
</dbReference>
<feature type="transmembrane region" description="Helical" evidence="14">
    <location>
        <begin position="438"/>
        <end position="457"/>
    </location>
</feature>
<dbReference type="Pfam" id="PF00474">
    <property type="entry name" value="SSF"/>
    <property type="match status" value="1"/>
</dbReference>
<dbReference type="GO" id="GO:0005886">
    <property type="term" value="C:plasma membrane"/>
    <property type="evidence" value="ECO:0007669"/>
    <property type="project" value="UniProtKB-SubCell"/>
</dbReference>
<evidence type="ECO:0000256" key="13">
    <source>
        <dbReference type="RuleBase" id="RU362091"/>
    </source>
</evidence>
<keyword evidence="4" id="KW-1003">Cell membrane</keyword>
<evidence type="ECO:0000256" key="5">
    <source>
        <dbReference type="ARBA" id="ARBA00022692"/>
    </source>
</evidence>
<feature type="transmembrane region" description="Helical" evidence="14">
    <location>
        <begin position="78"/>
        <end position="98"/>
    </location>
</feature>
<accession>A0A1X9NAM9</accession>
<feature type="transmembrane region" description="Helical" evidence="14">
    <location>
        <begin position="587"/>
        <end position="605"/>
    </location>
</feature>
<dbReference type="GO" id="GO:0015193">
    <property type="term" value="F:L-proline transmembrane transporter activity"/>
    <property type="evidence" value="ECO:0007669"/>
    <property type="project" value="TreeGrafter"/>
</dbReference>
<dbReference type="CDD" id="cd11477">
    <property type="entry name" value="SLC5sbd_u1"/>
    <property type="match status" value="1"/>
</dbReference>
<feature type="transmembrane region" description="Helical" evidence="14">
    <location>
        <begin position="6"/>
        <end position="25"/>
    </location>
</feature>
<evidence type="ECO:0000256" key="4">
    <source>
        <dbReference type="ARBA" id="ARBA00022475"/>
    </source>
</evidence>
<evidence type="ECO:0000313" key="16">
    <source>
        <dbReference type="Proteomes" id="UP000193450"/>
    </source>
</evidence>
<keyword evidence="9" id="KW-0406">Ion transport</keyword>
<feature type="transmembrane region" description="Helical" evidence="14">
    <location>
        <begin position="264"/>
        <end position="285"/>
    </location>
</feature>
<proteinExistence type="inferred from homology"/>
<evidence type="ECO:0000256" key="1">
    <source>
        <dbReference type="ARBA" id="ARBA00004651"/>
    </source>
</evidence>
<dbReference type="PROSITE" id="PS50283">
    <property type="entry name" value="NA_SOLUT_SYMP_3"/>
    <property type="match status" value="1"/>
</dbReference>
<evidence type="ECO:0000256" key="12">
    <source>
        <dbReference type="ARBA" id="ARBA00033708"/>
    </source>
</evidence>
<keyword evidence="10 14" id="KW-0472">Membrane</keyword>
<organism evidence="15 16">
    <name type="scientific">Oceanicoccus sagamiensis</name>
    <dbReference type="NCBI Taxonomy" id="716816"/>
    <lineage>
        <taxon>Bacteria</taxon>
        <taxon>Pseudomonadati</taxon>
        <taxon>Pseudomonadota</taxon>
        <taxon>Gammaproteobacteria</taxon>
        <taxon>Cellvibrionales</taxon>
        <taxon>Spongiibacteraceae</taxon>
        <taxon>Oceanicoccus</taxon>
    </lineage>
</organism>
<evidence type="ECO:0000256" key="7">
    <source>
        <dbReference type="ARBA" id="ARBA00022989"/>
    </source>
</evidence>
<dbReference type="PANTHER" id="PTHR48086">
    <property type="entry name" value="SODIUM/PROLINE SYMPORTER-RELATED"/>
    <property type="match status" value="1"/>
</dbReference>
<evidence type="ECO:0000256" key="2">
    <source>
        <dbReference type="ARBA" id="ARBA00006434"/>
    </source>
</evidence>
<feature type="transmembrane region" description="Helical" evidence="14">
    <location>
        <begin position="199"/>
        <end position="217"/>
    </location>
</feature>
<feature type="transmembrane region" description="Helical" evidence="14">
    <location>
        <begin position="164"/>
        <end position="187"/>
    </location>
</feature>
<evidence type="ECO:0000256" key="3">
    <source>
        <dbReference type="ARBA" id="ARBA00022448"/>
    </source>
</evidence>
<dbReference type="OrthoDB" id="9814523at2"/>
<keyword evidence="7 14" id="KW-1133">Transmembrane helix</keyword>
<dbReference type="GO" id="GO:0005298">
    <property type="term" value="F:proline:sodium symporter activity"/>
    <property type="evidence" value="ECO:0007669"/>
    <property type="project" value="TreeGrafter"/>
</dbReference>